<reference evidence="1 2" key="1">
    <citation type="submission" date="2020-11" db="EMBL/GenBank/DDBJ databases">
        <authorList>
            <person name="Kim M.K."/>
        </authorList>
    </citation>
    <scope>NUCLEOTIDE SEQUENCE [LARGE SCALE GENOMIC DNA]</scope>
    <source>
        <strain evidence="1 2">BT683</strain>
    </source>
</reference>
<dbReference type="Proteomes" id="UP000597617">
    <property type="component" value="Unassembled WGS sequence"/>
</dbReference>
<name>A0ABS0IGH2_9BACT</name>
<evidence type="ECO:0000313" key="1">
    <source>
        <dbReference type="EMBL" id="MBF9237459.1"/>
    </source>
</evidence>
<protein>
    <recommendedName>
        <fullName evidence="3">Sigma-70 family RNA polymerase sigma factor</fullName>
    </recommendedName>
</protein>
<organism evidence="1 2">
    <name type="scientific">Hymenobacter jeongseonensis</name>
    <dbReference type="NCBI Taxonomy" id="2791027"/>
    <lineage>
        <taxon>Bacteria</taxon>
        <taxon>Pseudomonadati</taxon>
        <taxon>Bacteroidota</taxon>
        <taxon>Cytophagia</taxon>
        <taxon>Cytophagales</taxon>
        <taxon>Hymenobacteraceae</taxon>
        <taxon>Hymenobacter</taxon>
    </lineage>
</organism>
<dbReference type="RefSeq" id="WP_196281831.1">
    <property type="nucleotide sequence ID" value="NZ_JADQDQ010000003.1"/>
</dbReference>
<sequence length="235" mass="27685">MTNEVPAETNTTPLTTEEIFAVLVAERKYIRAKVKEGIKFKLRKTIASDELEELISDAQYRMMEQALKGKTAFISAAKVVGYVLFACWCNYRTLHYKKTTANKTNTHQDDWMVEGLVNPPVRRREYIHVNLEDLLDTGVEFAAEPPRIETDSDLRDSYYSELWEKLFTYLDDCILDEFFTFREVGIYKVYILNRWSMKRLVSESDYSRAICFDAVKKIREHLKTVHWYLTDERDS</sequence>
<proteinExistence type="predicted"/>
<comment type="caution">
    <text evidence="1">The sequence shown here is derived from an EMBL/GenBank/DDBJ whole genome shotgun (WGS) entry which is preliminary data.</text>
</comment>
<gene>
    <name evidence="1" type="ORF">I2I05_08615</name>
</gene>
<keyword evidence="2" id="KW-1185">Reference proteome</keyword>
<evidence type="ECO:0008006" key="3">
    <source>
        <dbReference type="Google" id="ProtNLM"/>
    </source>
</evidence>
<evidence type="ECO:0000313" key="2">
    <source>
        <dbReference type="Proteomes" id="UP000597617"/>
    </source>
</evidence>
<dbReference type="EMBL" id="JADQDQ010000003">
    <property type="protein sequence ID" value="MBF9237459.1"/>
    <property type="molecule type" value="Genomic_DNA"/>
</dbReference>
<accession>A0ABS0IGH2</accession>